<evidence type="ECO:0000313" key="10">
    <source>
        <dbReference type="EMBL" id="WPD19605.1"/>
    </source>
</evidence>
<feature type="transmembrane region" description="Helical" evidence="8">
    <location>
        <begin position="245"/>
        <end position="264"/>
    </location>
</feature>
<dbReference type="PANTHER" id="PTHR42920:SF11">
    <property type="entry name" value="INNER MEMBRANE PROTEIN YTFF"/>
    <property type="match status" value="1"/>
</dbReference>
<feature type="transmembrane region" description="Helical" evidence="8">
    <location>
        <begin position="153"/>
        <end position="172"/>
    </location>
</feature>
<keyword evidence="3" id="KW-1003">Cell membrane</keyword>
<name>A0ABZ0QQ32_9FIRM</name>
<comment type="similarity">
    <text evidence="2">Belongs to the EamA transporter family.</text>
</comment>
<protein>
    <submittedName>
        <fullName evidence="10">DMT family transporter</fullName>
    </submittedName>
</protein>
<keyword evidence="11" id="KW-1185">Reference proteome</keyword>
<dbReference type="Proteomes" id="UP001304683">
    <property type="component" value="Chromosome"/>
</dbReference>
<dbReference type="PANTHER" id="PTHR42920">
    <property type="entry name" value="OS03G0707200 PROTEIN-RELATED"/>
    <property type="match status" value="1"/>
</dbReference>
<feature type="transmembrane region" description="Helical" evidence="8">
    <location>
        <begin position="95"/>
        <end position="113"/>
    </location>
</feature>
<dbReference type="InterPro" id="IPR051258">
    <property type="entry name" value="Diverse_Substrate_Transporter"/>
</dbReference>
<evidence type="ECO:0000256" key="4">
    <source>
        <dbReference type="ARBA" id="ARBA00022692"/>
    </source>
</evidence>
<gene>
    <name evidence="10" type="ORF">Q5761_02740</name>
</gene>
<comment type="subcellular location">
    <subcellularLocation>
        <location evidence="1">Cell membrane</location>
        <topology evidence="1">Multi-pass membrane protein</topology>
    </subcellularLocation>
</comment>
<evidence type="ECO:0000256" key="5">
    <source>
        <dbReference type="ARBA" id="ARBA00022989"/>
    </source>
</evidence>
<keyword evidence="6 8" id="KW-0472">Membrane</keyword>
<sequence>MAYLLLAITPLLWAGNWTIAKELVRRVHPADLVLVRWVLAALVLAPVVYWREGGLPRPRGREWLAVALCGLTGMAGYNTLQYIAQQQTTNINGTLIYTASPALTFLLAVPLLGERVTGRRAVGAALSLAGTAWILSGGSLAVLRAWRFNPGDLLMVAASASWAVYTVVTRVATRRLSPLGLTLYAAAAGAVMTAAVRGWDLVARAGAWSLSLRDTWAVLYIGVVSSAVAYLFWNEGVRRIGAGPASIFANLLPVYTAALSISLLGERLTTAHVVGGLAVLVGVYLVAAPGGPASPAPVRPAAPAARHRAGDR</sequence>
<evidence type="ECO:0000256" key="3">
    <source>
        <dbReference type="ARBA" id="ARBA00022475"/>
    </source>
</evidence>
<dbReference type="Pfam" id="PF00892">
    <property type="entry name" value="EamA"/>
    <property type="match status" value="2"/>
</dbReference>
<evidence type="ECO:0000256" key="6">
    <source>
        <dbReference type="ARBA" id="ARBA00023136"/>
    </source>
</evidence>
<keyword evidence="5 8" id="KW-1133">Transmembrane helix</keyword>
<dbReference type="InterPro" id="IPR037185">
    <property type="entry name" value="EmrE-like"/>
</dbReference>
<organism evidence="10 11">
    <name type="scientific">Thermaerobacter composti</name>
    <dbReference type="NCBI Taxonomy" id="554949"/>
    <lineage>
        <taxon>Bacteria</taxon>
        <taxon>Bacillati</taxon>
        <taxon>Bacillota</taxon>
        <taxon>Clostridia</taxon>
        <taxon>Eubacteriales</taxon>
        <taxon>Clostridiales Family XVII. Incertae Sedis</taxon>
        <taxon>Thermaerobacter</taxon>
    </lineage>
</organism>
<feature type="domain" description="EamA" evidence="9">
    <location>
        <begin position="2"/>
        <end position="135"/>
    </location>
</feature>
<feature type="transmembrane region" description="Helical" evidence="8">
    <location>
        <begin position="270"/>
        <end position="287"/>
    </location>
</feature>
<evidence type="ECO:0000313" key="11">
    <source>
        <dbReference type="Proteomes" id="UP001304683"/>
    </source>
</evidence>
<evidence type="ECO:0000256" key="8">
    <source>
        <dbReference type="SAM" id="Phobius"/>
    </source>
</evidence>
<evidence type="ECO:0000256" key="2">
    <source>
        <dbReference type="ARBA" id="ARBA00007362"/>
    </source>
</evidence>
<dbReference type="SUPFAM" id="SSF103481">
    <property type="entry name" value="Multidrug resistance efflux transporter EmrE"/>
    <property type="match status" value="2"/>
</dbReference>
<evidence type="ECO:0000256" key="7">
    <source>
        <dbReference type="SAM" id="MobiDB-lite"/>
    </source>
</evidence>
<dbReference type="RefSeq" id="WP_318751109.1">
    <property type="nucleotide sequence ID" value="NZ_CP132508.1"/>
</dbReference>
<feature type="transmembrane region" description="Helical" evidence="8">
    <location>
        <begin position="125"/>
        <end position="147"/>
    </location>
</feature>
<evidence type="ECO:0000259" key="9">
    <source>
        <dbReference type="Pfam" id="PF00892"/>
    </source>
</evidence>
<dbReference type="EMBL" id="CP132508">
    <property type="protein sequence ID" value="WPD19605.1"/>
    <property type="molecule type" value="Genomic_DNA"/>
</dbReference>
<accession>A0ABZ0QQ32</accession>
<proteinExistence type="inferred from homology"/>
<feature type="transmembrane region" description="Helical" evidence="8">
    <location>
        <begin position="30"/>
        <end position="51"/>
    </location>
</feature>
<reference evidence="10 11" key="1">
    <citation type="submission" date="2023-08" db="EMBL/GenBank/DDBJ databases">
        <title>Genome sequence of Thermaerobacter compostii strain Ins1, a spore-forming filamentous bacterium isolated from a deep geothermal reservoir.</title>
        <authorList>
            <person name="Bregnard D."/>
            <person name="Gonzalez D."/>
            <person name="Junier P."/>
        </authorList>
    </citation>
    <scope>NUCLEOTIDE SEQUENCE [LARGE SCALE GENOMIC DNA]</scope>
    <source>
        <strain evidence="10 11">Ins1</strain>
    </source>
</reference>
<feature type="transmembrane region" description="Helical" evidence="8">
    <location>
        <begin position="179"/>
        <end position="196"/>
    </location>
</feature>
<feature type="transmembrane region" description="Helical" evidence="8">
    <location>
        <begin position="63"/>
        <end position="83"/>
    </location>
</feature>
<feature type="region of interest" description="Disordered" evidence="7">
    <location>
        <begin position="293"/>
        <end position="312"/>
    </location>
</feature>
<keyword evidence="4 8" id="KW-0812">Transmembrane</keyword>
<evidence type="ECO:0000256" key="1">
    <source>
        <dbReference type="ARBA" id="ARBA00004651"/>
    </source>
</evidence>
<feature type="transmembrane region" description="Helical" evidence="8">
    <location>
        <begin position="216"/>
        <end position="233"/>
    </location>
</feature>
<dbReference type="InterPro" id="IPR000620">
    <property type="entry name" value="EamA_dom"/>
</dbReference>
<feature type="domain" description="EamA" evidence="9">
    <location>
        <begin position="150"/>
        <end position="286"/>
    </location>
</feature>